<comment type="caution">
    <text evidence="1">The sequence shown here is derived from an EMBL/GenBank/DDBJ whole genome shotgun (WGS) entry which is preliminary data.</text>
</comment>
<sequence>MHSTEFIEEMICKLNTDSFEQLKNIFVEKYISFSIIKKENVDKVIFSEKLCDYIEKLELKTGDDFDKCLNKYANELISLVKNNIEDDSRAKRYFDLALNKADSENINLVELVDFTRIMLCLYSEIIKKKDMMINNFDLSIRNINLENILSKMNEEKVPEFDIGLFNVGSKKRFNTEAPYCFDTLFFMLITLFCYYLKDTEVKGV</sequence>
<evidence type="ECO:0000313" key="2">
    <source>
        <dbReference type="Proteomes" id="UP000886724"/>
    </source>
</evidence>
<organism evidence="1 2">
    <name type="scientific">Candidatus Erysipelatoclostridium merdavium</name>
    <dbReference type="NCBI Taxonomy" id="2838566"/>
    <lineage>
        <taxon>Bacteria</taxon>
        <taxon>Bacillati</taxon>
        <taxon>Bacillota</taxon>
        <taxon>Erysipelotrichia</taxon>
        <taxon>Erysipelotrichales</taxon>
        <taxon>Erysipelotrichales incertae sedis</taxon>
    </lineage>
</organism>
<dbReference type="EMBL" id="DXET01000247">
    <property type="protein sequence ID" value="HIX82497.1"/>
    <property type="molecule type" value="Genomic_DNA"/>
</dbReference>
<reference evidence="1" key="2">
    <citation type="submission" date="2021-04" db="EMBL/GenBank/DDBJ databases">
        <authorList>
            <person name="Gilroy R."/>
        </authorList>
    </citation>
    <scope>NUCLEOTIDE SEQUENCE</scope>
    <source>
        <strain evidence="1">ChiGjej1B1-14440</strain>
    </source>
</reference>
<dbReference type="AlphaFoldDB" id="A0A9D2BP02"/>
<name>A0A9D2BP02_9FIRM</name>
<accession>A0A9D2BP02</accession>
<dbReference type="Proteomes" id="UP000886724">
    <property type="component" value="Unassembled WGS sequence"/>
</dbReference>
<proteinExistence type="predicted"/>
<evidence type="ECO:0000313" key="1">
    <source>
        <dbReference type="EMBL" id="HIX82497.1"/>
    </source>
</evidence>
<reference evidence="1" key="1">
    <citation type="journal article" date="2021" name="PeerJ">
        <title>Extensive microbial diversity within the chicken gut microbiome revealed by metagenomics and culture.</title>
        <authorList>
            <person name="Gilroy R."/>
            <person name="Ravi A."/>
            <person name="Getino M."/>
            <person name="Pursley I."/>
            <person name="Horton D.L."/>
            <person name="Alikhan N.F."/>
            <person name="Baker D."/>
            <person name="Gharbi K."/>
            <person name="Hall N."/>
            <person name="Watson M."/>
            <person name="Adriaenssens E.M."/>
            <person name="Foster-Nyarko E."/>
            <person name="Jarju S."/>
            <person name="Secka A."/>
            <person name="Antonio M."/>
            <person name="Oren A."/>
            <person name="Chaudhuri R.R."/>
            <person name="La Ragione R."/>
            <person name="Hildebrand F."/>
            <person name="Pallen M.J."/>
        </authorList>
    </citation>
    <scope>NUCLEOTIDE SEQUENCE</scope>
    <source>
        <strain evidence="1">ChiGjej1B1-14440</strain>
    </source>
</reference>
<protein>
    <submittedName>
        <fullName evidence="1">Uncharacterized protein</fullName>
    </submittedName>
</protein>
<gene>
    <name evidence="1" type="ORF">H9980_11105</name>
</gene>